<evidence type="ECO:0008006" key="5">
    <source>
        <dbReference type="Google" id="ProtNLM"/>
    </source>
</evidence>
<dbReference type="RefSeq" id="XP_028878322.1">
    <property type="nucleotide sequence ID" value="XM_029030411.1"/>
</dbReference>
<evidence type="ECO:0000313" key="4">
    <source>
        <dbReference type="Proteomes" id="UP000192257"/>
    </source>
</evidence>
<protein>
    <recommendedName>
        <fullName evidence="5">Mucin-like glycoprotein</fullName>
    </recommendedName>
</protein>
<feature type="compositionally biased region" description="Low complexity" evidence="1">
    <location>
        <begin position="217"/>
        <end position="245"/>
    </location>
</feature>
<organism evidence="3 4">
    <name type="scientific">Trypanosoma theileri</name>
    <dbReference type="NCBI Taxonomy" id="67003"/>
    <lineage>
        <taxon>Eukaryota</taxon>
        <taxon>Discoba</taxon>
        <taxon>Euglenozoa</taxon>
        <taxon>Kinetoplastea</taxon>
        <taxon>Metakinetoplastina</taxon>
        <taxon>Trypanosomatida</taxon>
        <taxon>Trypanosomatidae</taxon>
        <taxon>Trypanosoma</taxon>
    </lineage>
</organism>
<sequence length="289" mass="30193">MMMMIRRVMCVLAVVLCCACGSTVTSAATNGQPKAVTASGQENSEDDVFVFHDKANLPKGYNWNTDWHWNVTLQEQKVRAVCKENASAVIAGKNCSEWLKSLDKPSSTISGEDSHPGGGSGDGSELQDAHVKEGSQERGPESSEDPDGAPEVKGKKPGTESRATGTVTSTPIHTPGTPAGTQGDQVESSSTGDNGTPADSNPNQRSRANVDGPAAPESQETNSTTQPSTENTTTEAPTPTPSSVPNAEINNITSNVENKANVDSSISPVWMRTAAPLLIVAVLVSVAVY</sequence>
<feature type="compositionally biased region" description="Basic and acidic residues" evidence="1">
    <location>
        <begin position="150"/>
        <end position="159"/>
    </location>
</feature>
<feature type="compositionally biased region" description="Polar residues" evidence="1">
    <location>
        <begin position="179"/>
        <end position="207"/>
    </location>
</feature>
<feature type="chain" id="PRO_5013253188" description="Mucin-like glycoprotein" evidence="2">
    <location>
        <begin position="28"/>
        <end position="289"/>
    </location>
</feature>
<feature type="compositionally biased region" description="Basic and acidic residues" evidence="1">
    <location>
        <begin position="127"/>
        <end position="141"/>
    </location>
</feature>
<gene>
    <name evidence="3" type="ORF">TM35_000471510</name>
</gene>
<proteinExistence type="predicted"/>
<dbReference type="EMBL" id="NBCO01000047">
    <property type="protein sequence ID" value="ORC84256.1"/>
    <property type="molecule type" value="Genomic_DNA"/>
</dbReference>
<feature type="compositionally biased region" description="Polar residues" evidence="1">
    <location>
        <begin position="161"/>
        <end position="172"/>
    </location>
</feature>
<evidence type="ECO:0000313" key="3">
    <source>
        <dbReference type="EMBL" id="ORC84256.1"/>
    </source>
</evidence>
<dbReference type="AlphaFoldDB" id="A0A1X0NHU9"/>
<comment type="caution">
    <text evidence="3">The sequence shown here is derived from an EMBL/GenBank/DDBJ whole genome shotgun (WGS) entry which is preliminary data.</text>
</comment>
<feature type="region of interest" description="Disordered" evidence="1">
    <location>
        <begin position="104"/>
        <end position="249"/>
    </location>
</feature>
<feature type="signal peptide" evidence="2">
    <location>
        <begin position="1"/>
        <end position="27"/>
    </location>
</feature>
<keyword evidence="2" id="KW-0732">Signal</keyword>
<reference evidence="3 4" key="1">
    <citation type="submission" date="2017-03" db="EMBL/GenBank/DDBJ databases">
        <title>An alternative strategy for trypanosome survival in the mammalian bloodstream revealed through genome and transcriptome analysis of the ubiquitous bovine parasite Trypanosoma (Megatrypanum) theileri.</title>
        <authorList>
            <person name="Kelly S."/>
            <person name="Ivens A."/>
            <person name="Mott A."/>
            <person name="O'Neill E."/>
            <person name="Emms D."/>
            <person name="Macleod O."/>
            <person name="Voorheis P."/>
            <person name="Matthews J."/>
            <person name="Matthews K."/>
            <person name="Carrington M."/>
        </authorList>
    </citation>
    <scope>NUCLEOTIDE SEQUENCE [LARGE SCALE GENOMIC DNA]</scope>
    <source>
        <strain evidence="3">Edinburgh</strain>
    </source>
</reference>
<evidence type="ECO:0000256" key="2">
    <source>
        <dbReference type="SAM" id="SignalP"/>
    </source>
</evidence>
<dbReference type="VEuPathDB" id="TriTrypDB:TM35_000471510"/>
<evidence type="ECO:0000256" key="1">
    <source>
        <dbReference type="SAM" id="MobiDB-lite"/>
    </source>
</evidence>
<keyword evidence="4" id="KW-1185">Reference proteome</keyword>
<accession>A0A1X0NHU9</accession>
<dbReference type="GeneID" id="39990191"/>
<name>A0A1X0NHU9_9TRYP</name>
<dbReference type="Proteomes" id="UP000192257">
    <property type="component" value="Unassembled WGS sequence"/>
</dbReference>